<dbReference type="GO" id="GO:0005525">
    <property type="term" value="F:GTP binding"/>
    <property type="evidence" value="ECO:0007669"/>
    <property type="project" value="UniProtKB-UniRule"/>
</dbReference>
<feature type="domain" description="RapZ C-terminal" evidence="7">
    <location>
        <begin position="186"/>
        <end position="303"/>
    </location>
</feature>
<dbReference type="Pfam" id="PF22740">
    <property type="entry name" value="PapZ_C"/>
    <property type="match status" value="1"/>
</dbReference>
<dbReference type="InterPro" id="IPR053931">
    <property type="entry name" value="RapZ_C"/>
</dbReference>
<dbReference type="Pfam" id="PF03668">
    <property type="entry name" value="RapZ-like_N"/>
    <property type="match status" value="1"/>
</dbReference>
<dbReference type="EMBL" id="RRUE01000002">
    <property type="protein sequence ID" value="RRN44123.1"/>
    <property type="molecule type" value="Genomic_DNA"/>
</dbReference>
<name>A0A3R8NRE2_9BURK</name>
<evidence type="ECO:0000313" key="8">
    <source>
        <dbReference type="EMBL" id="RRN44123.1"/>
    </source>
</evidence>
<dbReference type="OrthoDB" id="9784461at2"/>
<dbReference type="HAMAP" id="MF_00636">
    <property type="entry name" value="RapZ_like"/>
    <property type="match status" value="1"/>
</dbReference>
<keyword evidence="1 4" id="KW-0547">Nucleotide-binding</keyword>
<feature type="binding site" evidence="4">
    <location>
        <begin position="57"/>
        <end position="60"/>
    </location>
    <ligand>
        <name>GTP</name>
        <dbReference type="ChEBI" id="CHEBI:37565"/>
    </ligand>
</feature>
<dbReference type="AlphaFoldDB" id="A0A3R8NRE2"/>
<evidence type="ECO:0000256" key="2">
    <source>
        <dbReference type="ARBA" id="ARBA00022840"/>
    </source>
</evidence>
<dbReference type="GO" id="GO:0005524">
    <property type="term" value="F:ATP binding"/>
    <property type="evidence" value="ECO:0007669"/>
    <property type="project" value="UniProtKB-UniRule"/>
</dbReference>
<keyword evidence="2 4" id="KW-0067">ATP-binding</keyword>
<organism evidence="8 9">
    <name type="scientific">Lautropia dentalis</name>
    <dbReference type="NCBI Taxonomy" id="2490857"/>
    <lineage>
        <taxon>Bacteria</taxon>
        <taxon>Pseudomonadati</taxon>
        <taxon>Pseudomonadota</taxon>
        <taxon>Betaproteobacteria</taxon>
        <taxon>Burkholderiales</taxon>
        <taxon>Burkholderiaceae</taxon>
        <taxon>Lautropia</taxon>
    </lineage>
</organism>
<evidence type="ECO:0000256" key="3">
    <source>
        <dbReference type="ARBA" id="ARBA00023134"/>
    </source>
</evidence>
<dbReference type="PIRSF" id="PIRSF005052">
    <property type="entry name" value="P-loopkin"/>
    <property type="match status" value="1"/>
</dbReference>
<dbReference type="PANTHER" id="PTHR30448">
    <property type="entry name" value="RNASE ADAPTER PROTEIN RAPZ"/>
    <property type="match status" value="1"/>
</dbReference>
<evidence type="ECO:0000259" key="6">
    <source>
        <dbReference type="Pfam" id="PF03668"/>
    </source>
</evidence>
<dbReference type="InterPro" id="IPR005337">
    <property type="entry name" value="RapZ-like"/>
</dbReference>
<evidence type="ECO:0000259" key="7">
    <source>
        <dbReference type="Pfam" id="PF22740"/>
    </source>
</evidence>
<dbReference type="InterPro" id="IPR027417">
    <property type="entry name" value="P-loop_NTPase"/>
</dbReference>
<evidence type="ECO:0000256" key="4">
    <source>
        <dbReference type="HAMAP-Rule" id="MF_00636"/>
    </source>
</evidence>
<evidence type="ECO:0000313" key="9">
    <source>
        <dbReference type="Proteomes" id="UP000270261"/>
    </source>
</evidence>
<dbReference type="SUPFAM" id="SSF52540">
    <property type="entry name" value="P-loop containing nucleoside triphosphate hydrolases"/>
    <property type="match status" value="1"/>
</dbReference>
<proteinExistence type="inferred from homology"/>
<keyword evidence="9" id="KW-1185">Reference proteome</keyword>
<feature type="compositionally biased region" description="Low complexity" evidence="5">
    <location>
        <begin position="113"/>
        <end position="128"/>
    </location>
</feature>
<evidence type="ECO:0000256" key="5">
    <source>
        <dbReference type="SAM" id="MobiDB-lite"/>
    </source>
</evidence>
<feature type="binding site" evidence="4">
    <location>
        <begin position="8"/>
        <end position="15"/>
    </location>
    <ligand>
        <name>ATP</name>
        <dbReference type="ChEBI" id="CHEBI:30616"/>
    </ligand>
</feature>
<reference evidence="8 9" key="1">
    <citation type="submission" date="2018-11" db="EMBL/GenBank/DDBJ databases">
        <title>Genome sequencing of Lautropia sp. KCOM 2505 (= ChDC F240).</title>
        <authorList>
            <person name="Kook J.-K."/>
            <person name="Park S.-N."/>
            <person name="Lim Y.K."/>
        </authorList>
    </citation>
    <scope>NUCLEOTIDE SEQUENCE [LARGE SCALE GENOMIC DNA]</scope>
    <source>
        <strain evidence="8 9">KCOM 2505</strain>
    </source>
</reference>
<dbReference type="Proteomes" id="UP000270261">
    <property type="component" value="Unassembled WGS sequence"/>
</dbReference>
<dbReference type="RefSeq" id="WP_125096317.1">
    <property type="nucleotide sequence ID" value="NZ_RRUE01000002.1"/>
</dbReference>
<dbReference type="NCBIfam" id="NF003828">
    <property type="entry name" value="PRK05416.1"/>
    <property type="match status" value="1"/>
</dbReference>
<feature type="region of interest" description="Disordered" evidence="5">
    <location>
        <begin position="104"/>
        <end position="135"/>
    </location>
</feature>
<keyword evidence="3 4" id="KW-0342">GTP-binding</keyword>
<evidence type="ECO:0000256" key="1">
    <source>
        <dbReference type="ARBA" id="ARBA00022741"/>
    </source>
</evidence>
<accession>A0A3R8NRE2</accession>
<gene>
    <name evidence="8" type="primary">rapZ</name>
    <name evidence="8" type="ORF">EHV23_12180</name>
</gene>
<dbReference type="InterPro" id="IPR053930">
    <property type="entry name" value="RapZ-like_N"/>
</dbReference>
<sequence length="318" mass="35412">MQLIIVTGISGSGKSLAINVLEDAGYFCIDNLPVRYVLEVALSLEQEGHPKVAMSIDVRVGTSLTGLRDAVRQLRKLGHDVKVLFLNARTDALVQRYSETRRRHPLTLPGRNAAAGTTRPPTTEGTPAHDPADPQLAPTLEESIERERELMAEIEDIGTAIDTSDLHPNTLRQWVRDLVRTDRASMTLLFESFAFKQGVPLDADLVFDVRCLPNPYYDAQLRALTGLDEPVKQFLADLEPVKKMIADISRFITEWLPSYVQDNRHYLTIAIGCTGGQHRSVYVAQTLAEHFARTERVLVRHRAQASRPAGSPGLTQTR</sequence>
<feature type="domain" description="RapZ-like N-terminal" evidence="6">
    <location>
        <begin position="1"/>
        <end position="108"/>
    </location>
</feature>
<dbReference type="PANTHER" id="PTHR30448:SF0">
    <property type="entry name" value="RNASE ADAPTER PROTEIN RAPZ"/>
    <property type="match status" value="1"/>
</dbReference>
<protein>
    <submittedName>
        <fullName evidence="8">RNase adapter RapZ</fullName>
    </submittedName>
</protein>
<comment type="caution">
    <text evidence="8">The sequence shown here is derived from an EMBL/GenBank/DDBJ whole genome shotgun (WGS) entry which is preliminary data.</text>
</comment>